<dbReference type="SUPFAM" id="SSF53167">
    <property type="entry name" value="Purine and uridine phosphorylases"/>
    <property type="match status" value="1"/>
</dbReference>
<dbReference type="InterPro" id="IPR049539">
    <property type="entry name" value="SPL"/>
</dbReference>
<dbReference type="PANTHER" id="PTHR37822">
    <property type="entry name" value="SPORE PHOTOPRODUCT LYASE-RELATED"/>
    <property type="match status" value="1"/>
</dbReference>
<dbReference type="PANTHER" id="PTHR37822:SF2">
    <property type="entry name" value="SPORE PHOTOPRODUCT LYASE"/>
    <property type="match status" value="1"/>
</dbReference>
<evidence type="ECO:0000313" key="1">
    <source>
        <dbReference type="EMBL" id="APM41285.1"/>
    </source>
</evidence>
<gene>
    <name evidence="1" type="ORF">BS101_13475</name>
</gene>
<dbReference type="GO" id="GO:0042601">
    <property type="term" value="C:endospore-forming forespore"/>
    <property type="evidence" value="ECO:0007669"/>
    <property type="project" value="TreeGrafter"/>
</dbReference>
<dbReference type="EMBL" id="CP018335">
    <property type="protein sequence ID" value="APM41285.1"/>
    <property type="molecule type" value="Genomic_DNA"/>
</dbReference>
<dbReference type="Proteomes" id="UP000184604">
    <property type="component" value="Chromosome"/>
</dbReference>
<evidence type="ECO:0000313" key="2">
    <source>
        <dbReference type="Proteomes" id="UP000184604"/>
    </source>
</evidence>
<sequence length="277" mass="31876">MVFIVTALYCEAKPFIDGFALKKYNLINKFQVFKNEEIVLVVTKGGAINTACACMHIIDKFEANAYDTFVNIGICGSKHKTVAIGTTVLCNKITENTSNKDFYPDMIFRHPFKEGNLESFPKIIKEQDAGDVKGDFVDMEGAAFFQAVSIFIPPHRIYCLKVVSDYLNSHNLTALQVTELIHRSSEKICTWIKDIYNQYAKPFDILDEKDMDYINEIASNLNLSVSMQHKLKRLAKGYKLRNDNLILALEPFTQIYCKTKVERKMYFERLIWQLESM</sequence>
<name>A0A1L5FE60_CLOKL</name>
<dbReference type="GO" id="GO:0009116">
    <property type="term" value="P:nucleoside metabolic process"/>
    <property type="evidence" value="ECO:0007669"/>
    <property type="project" value="InterPro"/>
</dbReference>
<dbReference type="GO" id="GO:0003913">
    <property type="term" value="F:DNA photolyase activity"/>
    <property type="evidence" value="ECO:0007669"/>
    <property type="project" value="TreeGrafter"/>
</dbReference>
<dbReference type="GO" id="GO:0051539">
    <property type="term" value="F:4 iron, 4 sulfur cluster binding"/>
    <property type="evidence" value="ECO:0007669"/>
    <property type="project" value="TreeGrafter"/>
</dbReference>
<evidence type="ECO:0008006" key="3">
    <source>
        <dbReference type="Google" id="ProtNLM"/>
    </source>
</evidence>
<dbReference type="Gene3D" id="3.40.50.1580">
    <property type="entry name" value="Nucleoside phosphorylase domain"/>
    <property type="match status" value="1"/>
</dbReference>
<proteinExistence type="predicted"/>
<dbReference type="GO" id="GO:1904047">
    <property type="term" value="F:S-adenosyl-L-methionine binding"/>
    <property type="evidence" value="ECO:0007669"/>
    <property type="project" value="TreeGrafter"/>
</dbReference>
<dbReference type="OrthoDB" id="21362at2"/>
<accession>A0A1L5FE60</accession>
<dbReference type="AlphaFoldDB" id="A0A1L5FE60"/>
<protein>
    <recommendedName>
        <fullName evidence="3">Nucleoside phosphorylase domain-containing protein</fullName>
    </recommendedName>
</protein>
<dbReference type="InterPro" id="IPR035994">
    <property type="entry name" value="Nucleoside_phosphorylase_sf"/>
</dbReference>
<organism evidence="1 2">
    <name type="scientific">Clostridium kluyveri</name>
    <dbReference type="NCBI Taxonomy" id="1534"/>
    <lineage>
        <taxon>Bacteria</taxon>
        <taxon>Bacillati</taxon>
        <taxon>Bacillota</taxon>
        <taxon>Clostridia</taxon>
        <taxon>Eubacteriales</taxon>
        <taxon>Clostridiaceae</taxon>
        <taxon>Clostridium</taxon>
    </lineage>
</organism>
<reference evidence="1 2" key="1">
    <citation type="submission" date="2016-12" db="EMBL/GenBank/DDBJ databases">
        <title>Complete genome sequence of Clostridium kluyveri JZZ isolated from the pit mud of a Chinese flavor liquor-making factory.</title>
        <authorList>
            <person name="Wang Y."/>
        </authorList>
    </citation>
    <scope>NUCLEOTIDE SEQUENCE [LARGE SCALE GENOMIC DNA]</scope>
    <source>
        <strain evidence="1 2">JZZ</strain>
    </source>
</reference>